<gene>
    <name evidence="2" type="ORF">G1C95_1071</name>
</gene>
<dbReference type="CDD" id="cd00093">
    <property type="entry name" value="HTH_XRE"/>
    <property type="match status" value="1"/>
</dbReference>
<dbReference type="SMART" id="SM00530">
    <property type="entry name" value="HTH_XRE"/>
    <property type="match status" value="1"/>
</dbReference>
<protein>
    <submittedName>
        <fullName evidence="2">Helix-turn-helix motif containing protein</fullName>
    </submittedName>
</protein>
<dbReference type="Gene3D" id="1.10.260.40">
    <property type="entry name" value="lambda repressor-like DNA-binding domains"/>
    <property type="match status" value="1"/>
</dbReference>
<evidence type="ECO:0000313" key="2">
    <source>
        <dbReference type="EMBL" id="NMM93884.1"/>
    </source>
</evidence>
<feature type="domain" description="HTH cro/C1-type" evidence="1">
    <location>
        <begin position="3"/>
        <end position="61"/>
    </location>
</feature>
<dbReference type="GO" id="GO:0003677">
    <property type="term" value="F:DNA binding"/>
    <property type="evidence" value="ECO:0007669"/>
    <property type="project" value="InterPro"/>
</dbReference>
<dbReference type="AlphaFoldDB" id="A0A7Y0EP53"/>
<sequence>MGLRDYRVKRGLSQEQVAKRAGISQPRLSDYEVGRKPIGNMTLDTARALCKALNVSNPLNFYREDSTESPKENKS</sequence>
<comment type="caution">
    <text evidence="2">The sequence shown here is derived from an EMBL/GenBank/DDBJ whole genome shotgun (WGS) entry which is preliminary data.</text>
</comment>
<organism evidence="2 3">
    <name type="scientific">Bifidobacterium oedipodis</name>
    <dbReference type="NCBI Taxonomy" id="2675322"/>
    <lineage>
        <taxon>Bacteria</taxon>
        <taxon>Bacillati</taxon>
        <taxon>Actinomycetota</taxon>
        <taxon>Actinomycetes</taxon>
        <taxon>Bifidobacteriales</taxon>
        <taxon>Bifidobacteriaceae</taxon>
        <taxon>Bifidobacterium</taxon>
    </lineage>
</organism>
<name>A0A7Y0EP53_9BIFI</name>
<evidence type="ECO:0000259" key="1">
    <source>
        <dbReference type="PROSITE" id="PS50943"/>
    </source>
</evidence>
<dbReference type="InterPro" id="IPR010982">
    <property type="entry name" value="Lambda_DNA-bd_dom_sf"/>
</dbReference>
<dbReference type="RefSeq" id="WP_169171937.1">
    <property type="nucleotide sequence ID" value="NZ_JAAIII010000003.1"/>
</dbReference>
<dbReference type="InterPro" id="IPR001387">
    <property type="entry name" value="Cro/C1-type_HTH"/>
</dbReference>
<dbReference type="EMBL" id="JAAIII010000003">
    <property type="protein sequence ID" value="NMM93884.1"/>
    <property type="molecule type" value="Genomic_DNA"/>
</dbReference>
<proteinExistence type="predicted"/>
<dbReference type="Pfam" id="PF01381">
    <property type="entry name" value="HTH_3"/>
    <property type="match status" value="1"/>
</dbReference>
<dbReference type="PROSITE" id="PS50943">
    <property type="entry name" value="HTH_CROC1"/>
    <property type="match status" value="1"/>
</dbReference>
<dbReference type="Proteomes" id="UP000532194">
    <property type="component" value="Unassembled WGS sequence"/>
</dbReference>
<dbReference type="SUPFAM" id="SSF47413">
    <property type="entry name" value="lambda repressor-like DNA-binding domains"/>
    <property type="match status" value="1"/>
</dbReference>
<evidence type="ECO:0000313" key="3">
    <source>
        <dbReference type="Proteomes" id="UP000532194"/>
    </source>
</evidence>
<reference evidence="2 3" key="1">
    <citation type="submission" date="2020-02" db="EMBL/GenBank/DDBJ databases">
        <title>Characterization of phylogenetic diversity of novel bifidobacterial species isolated in Czech ZOOs.</title>
        <authorList>
            <person name="Lugli G.A."/>
            <person name="Vera N.B."/>
            <person name="Ventura M."/>
        </authorList>
    </citation>
    <scope>NUCLEOTIDE SEQUENCE [LARGE SCALE GENOMIC DNA]</scope>
    <source>
        <strain evidence="2 3">DSM 109957</strain>
    </source>
</reference>
<accession>A0A7Y0EP53</accession>
<keyword evidence="3" id="KW-1185">Reference proteome</keyword>